<accession>A0AAE0YXV2</accession>
<sequence length="69" mass="7876">MKRSTAKEHVTLKWGTLCRIRVEETTAFRYREYTVPLGFDRKSLQVKVGVRARAVVGADNQPRVSVLTV</sequence>
<reference evidence="1" key="1">
    <citation type="journal article" date="2023" name="G3 (Bethesda)">
        <title>A reference genome for the long-term kleptoplast-retaining sea slug Elysia crispata morphotype clarki.</title>
        <authorList>
            <person name="Eastman K.E."/>
            <person name="Pendleton A.L."/>
            <person name="Shaikh M.A."/>
            <person name="Suttiyut T."/>
            <person name="Ogas R."/>
            <person name="Tomko P."/>
            <person name="Gavelis G."/>
            <person name="Widhalm J.R."/>
            <person name="Wisecaver J.H."/>
        </authorList>
    </citation>
    <scope>NUCLEOTIDE SEQUENCE</scope>
    <source>
        <strain evidence="1">ECLA1</strain>
    </source>
</reference>
<keyword evidence="2" id="KW-1185">Reference proteome</keyword>
<gene>
    <name evidence="1" type="ORF">RRG08_022041</name>
</gene>
<name>A0AAE0YXV2_9GAST</name>
<dbReference type="EMBL" id="JAWDGP010005174">
    <property type="protein sequence ID" value="KAK3759052.1"/>
    <property type="molecule type" value="Genomic_DNA"/>
</dbReference>
<evidence type="ECO:0000313" key="1">
    <source>
        <dbReference type="EMBL" id="KAK3759052.1"/>
    </source>
</evidence>
<organism evidence="1 2">
    <name type="scientific">Elysia crispata</name>
    <name type="common">lettuce slug</name>
    <dbReference type="NCBI Taxonomy" id="231223"/>
    <lineage>
        <taxon>Eukaryota</taxon>
        <taxon>Metazoa</taxon>
        <taxon>Spiralia</taxon>
        <taxon>Lophotrochozoa</taxon>
        <taxon>Mollusca</taxon>
        <taxon>Gastropoda</taxon>
        <taxon>Heterobranchia</taxon>
        <taxon>Euthyneura</taxon>
        <taxon>Panpulmonata</taxon>
        <taxon>Sacoglossa</taxon>
        <taxon>Placobranchoidea</taxon>
        <taxon>Plakobranchidae</taxon>
        <taxon>Elysia</taxon>
    </lineage>
</organism>
<proteinExistence type="predicted"/>
<dbReference type="AlphaFoldDB" id="A0AAE0YXV2"/>
<protein>
    <submittedName>
        <fullName evidence="1">Uncharacterized protein</fullName>
    </submittedName>
</protein>
<dbReference type="Proteomes" id="UP001283361">
    <property type="component" value="Unassembled WGS sequence"/>
</dbReference>
<comment type="caution">
    <text evidence="1">The sequence shown here is derived from an EMBL/GenBank/DDBJ whole genome shotgun (WGS) entry which is preliminary data.</text>
</comment>
<evidence type="ECO:0000313" key="2">
    <source>
        <dbReference type="Proteomes" id="UP001283361"/>
    </source>
</evidence>